<organism evidence="1 2">
    <name type="scientific">Pseudomonas synxantha</name>
    <dbReference type="NCBI Taxonomy" id="47883"/>
    <lineage>
        <taxon>Bacteria</taxon>
        <taxon>Pseudomonadati</taxon>
        <taxon>Pseudomonadota</taxon>
        <taxon>Gammaproteobacteria</taxon>
        <taxon>Pseudomonadales</taxon>
        <taxon>Pseudomonadaceae</taxon>
        <taxon>Pseudomonas</taxon>
    </lineage>
</organism>
<evidence type="ECO:0000313" key="1">
    <source>
        <dbReference type="EMBL" id="AKA81724.1"/>
    </source>
</evidence>
<dbReference type="EMBL" id="CP011117">
    <property type="protein sequence ID" value="AKA81724.1"/>
    <property type="molecule type" value="Genomic_DNA"/>
</dbReference>
<dbReference type="Proteomes" id="UP000033099">
    <property type="component" value="Chromosome"/>
</dbReference>
<proteinExistence type="predicted"/>
<gene>
    <name evidence="1" type="ORF">VO64_1178</name>
</gene>
<reference evidence="1 2" key="1">
    <citation type="journal article" date="2015" name="Genome Announc.">
        <title>Complete Genome Sequence of Biocontrol Strain Pseudomonas fluorescens LBUM223.</title>
        <authorList>
            <person name="Roquigny R."/>
            <person name="Arseneault T."/>
            <person name="Gadkar V.J."/>
            <person name="Novinscak A."/>
            <person name="Joly D.L."/>
            <person name="Filion M."/>
        </authorList>
    </citation>
    <scope>NUCLEOTIDE SEQUENCE [LARGE SCALE GENOMIC DNA]</scope>
    <source>
        <strain evidence="1 2">LBUM223</strain>
    </source>
</reference>
<protein>
    <submittedName>
        <fullName evidence="1">Uncharacterized protein</fullName>
    </submittedName>
</protein>
<dbReference type="KEGG" id="pfb:VO64_1178"/>
<evidence type="ECO:0000313" key="2">
    <source>
        <dbReference type="Proteomes" id="UP000033099"/>
    </source>
</evidence>
<accession>A0AAU8TH31</accession>
<dbReference type="AlphaFoldDB" id="A0AAU8TH31"/>
<sequence>MTMNTGGLLFNELVIAANSATSPTMGYRQFNANGVPGPWNIVYTNQNTTRAQDGTLKAI</sequence>
<name>A0AAU8TH31_9PSED</name>